<dbReference type="PANTHER" id="PTHR43095">
    <property type="entry name" value="SUGAR KINASE"/>
    <property type="match status" value="1"/>
</dbReference>
<keyword evidence="5 8" id="KW-0418">Kinase</keyword>
<feature type="domain" description="Carbohydrate kinase FGGY C-terminal" evidence="10">
    <location>
        <begin position="301"/>
        <end position="484"/>
    </location>
</feature>
<dbReference type="EMBL" id="MWWU01000002">
    <property type="protein sequence ID" value="OZG56198.1"/>
    <property type="molecule type" value="Genomic_DNA"/>
</dbReference>
<keyword evidence="2 8" id="KW-0859">Xylose metabolism</keyword>
<accession>A0A261FAR8</accession>
<feature type="domain" description="Carbohydrate kinase FGGY N-terminal" evidence="9">
    <location>
        <begin position="151"/>
        <end position="292"/>
    </location>
</feature>
<dbReference type="Proteomes" id="UP000228976">
    <property type="component" value="Unassembled WGS sequence"/>
</dbReference>
<feature type="active site" description="Proton acceptor" evidence="8">
    <location>
        <position position="285"/>
    </location>
</feature>
<keyword evidence="12" id="KW-1185">Reference proteome</keyword>
<evidence type="ECO:0000259" key="10">
    <source>
        <dbReference type="Pfam" id="PF02782"/>
    </source>
</evidence>
<dbReference type="InterPro" id="IPR018485">
    <property type="entry name" value="FGGY_C"/>
</dbReference>
<dbReference type="InterPro" id="IPR050406">
    <property type="entry name" value="FGGY_Carb_Kinase"/>
</dbReference>
<dbReference type="InterPro" id="IPR006000">
    <property type="entry name" value="Xylulokinase"/>
</dbReference>
<evidence type="ECO:0000256" key="3">
    <source>
        <dbReference type="ARBA" id="ARBA00022679"/>
    </source>
</evidence>
<evidence type="ECO:0000256" key="2">
    <source>
        <dbReference type="ARBA" id="ARBA00022629"/>
    </source>
</evidence>
<name>A0A261FAR8_9BIFI</name>
<reference evidence="11 12" key="1">
    <citation type="journal article" date="2017" name="BMC Genomics">
        <title>Comparative genomic and phylogenomic analyses of the Bifidobacteriaceae family.</title>
        <authorList>
            <person name="Lugli G.A."/>
            <person name="Milani C."/>
            <person name="Turroni F."/>
            <person name="Duranti S."/>
            <person name="Mancabelli L."/>
            <person name="Mangifesta M."/>
            <person name="Ferrario C."/>
            <person name="Modesto M."/>
            <person name="Mattarelli P."/>
            <person name="Jiri K."/>
            <person name="van Sinderen D."/>
            <person name="Ventura M."/>
        </authorList>
    </citation>
    <scope>NUCLEOTIDE SEQUENCE [LARGE SCALE GENOMIC DNA]</scope>
    <source>
        <strain evidence="11 12">LMG 21773</strain>
    </source>
</reference>
<dbReference type="GO" id="GO:0004856">
    <property type="term" value="F:D-xylulokinase activity"/>
    <property type="evidence" value="ECO:0007669"/>
    <property type="project" value="UniProtKB-UniRule"/>
</dbReference>
<feature type="domain" description="Carbohydrate kinase FGGY N-terminal" evidence="9">
    <location>
        <begin position="10"/>
        <end position="115"/>
    </location>
</feature>
<evidence type="ECO:0000256" key="8">
    <source>
        <dbReference type="HAMAP-Rule" id="MF_02220"/>
    </source>
</evidence>
<dbReference type="GO" id="GO:0042732">
    <property type="term" value="P:D-xylose metabolic process"/>
    <property type="evidence" value="ECO:0007669"/>
    <property type="project" value="UniProtKB-KW"/>
</dbReference>
<dbReference type="PIRSF" id="PIRSF000538">
    <property type="entry name" value="GlpK"/>
    <property type="match status" value="1"/>
</dbReference>
<dbReference type="InterPro" id="IPR018483">
    <property type="entry name" value="Carb_kinase_FGGY_CS"/>
</dbReference>
<evidence type="ECO:0000259" key="9">
    <source>
        <dbReference type="Pfam" id="PF00370"/>
    </source>
</evidence>
<dbReference type="EC" id="2.7.1.17" evidence="8"/>
<proteinExistence type="inferred from homology"/>
<dbReference type="GO" id="GO:0005998">
    <property type="term" value="P:xylulose catabolic process"/>
    <property type="evidence" value="ECO:0007669"/>
    <property type="project" value="UniProtKB-UniRule"/>
</dbReference>
<keyword evidence="4 8" id="KW-0547">Nucleotide-binding</keyword>
<sequence>MSSEKVLVAGVDTSTQSCKVRVSDAATGALVRMGVAKHPDGTSVNPQAWWDAYQEAVAQIGGLDDVAALSVGGQQHGMVLLDDHGRVIRDALLWNDTRSAEQAEKLIVELGEEALATEGKADEAPADSDTNTPADPDAVHARGIREWVHAVGTSLIASITITKVRWVAENEPENARRIAAICLPHDWLTWRIAGYGPQASAEEGLKALSHLTTDRSDASGTGYFDPATNQYRRDLLAKALLGTVDAQKVILPEVISPAGIAGTADPAQAGKNVEGGCVLGAGGGDNAMASFGLSMGAGDVSISLGTSGVAAAVSPTPAYDDTGAVNGFADASGQFLPLACTINASRITNAGCQMLGTSFDEFAELAFQAQPGAQGVTLVPFFDGERTPNRPTASARLEGMNLANTTRENIARAFVEALLCTQRDCLEDVRALGVPVRRLLLIGGGARSAAVRKLGPSILGMEVSVPHTDEYVAIGAARQAAWALATSSDPKAQAPAWPVEIDEVYPATDVEVGEKVYRQYVSHRG</sequence>
<dbReference type="Pfam" id="PF00370">
    <property type="entry name" value="FGGY_N"/>
    <property type="match status" value="2"/>
</dbReference>
<organism evidence="11 12">
    <name type="scientific">Aeriscardovia aeriphila</name>
    <dbReference type="NCBI Taxonomy" id="218139"/>
    <lineage>
        <taxon>Bacteria</taxon>
        <taxon>Bacillati</taxon>
        <taxon>Actinomycetota</taxon>
        <taxon>Actinomycetes</taxon>
        <taxon>Bifidobacteriales</taxon>
        <taxon>Bifidobacteriaceae</taxon>
        <taxon>Aeriscardovia</taxon>
    </lineage>
</organism>
<dbReference type="PROSITE" id="PS00933">
    <property type="entry name" value="FGGY_KINASES_1"/>
    <property type="match status" value="1"/>
</dbReference>
<dbReference type="CDD" id="cd07809">
    <property type="entry name" value="ASKHA_NBD_FGGY_BaXK-like"/>
    <property type="match status" value="1"/>
</dbReference>
<feature type="binding site" evidence="8">
    <location>
        <begin position="75"/>
        <end position="76"/>
    </location>
    <ligand>
        <name>substrate</name>
    </ligand>
</feature>
<comment type="function">
    <text evidence="8">Catalyzes the phosphorylation of D-xylulose to D-xylulose 5-phosphate.</text>
</comment>
<dbReference type="SUPFAM" id="SSF53067">
    <property type="entry name" value="Actin-like ATPase domain"/>
    <property type="match status" value="2"/>
</dbReference>
<dbReference type="RefSeq" id="WP_094689753.1">
    <property type="nucleotide sequence ID" value="NZ_JACBYZ010000001.1"/>
</dbReference>
<evidence type="ECO:0000256" key="6">
    <source>
        <dbReference type="ARBA" id="ARBA00022840"/>
    </source>
</evidence>
<comment type="catalytic activity">
    <reaction evidence="8">
        <text>D-xylulose + ATP = D-xylulose 5-phosphate + ADP + H(+)</text>
        <dbReference type="Rhea" id="RHEA:10964"/>
        <dbReference type="ChEBI" id="CHEBI:15378"/>
        <dbReference type="ChEBI" id="CHEBI:17140"/>
        <dbReference type="ChEBI" id="CHEBI:30616"/>
        <dbReference type="ChEBI" id="CHEBI:57737"/>
        <dbReference type="ChEBI" id="CHEBI:456216"/>
        <dbReference type="EC" id="2.7.1.17"/>
    </reaction>
</comment>
<evidence type="ECO:0000256" key="5">
    <source>
        <dbReference type="ARBA" id="ARBA00022777"/>
    </source>
</evidence>
<feature type="site" description="Important for activity" evidence="8">
    <location>
        <position position="12"/>
    </location>
</feature>
<gene>
    <name evidence="8" type="primary">xylB</name>
    <name evidence="11" type="ORF">AEAE_0686</name>
</gene>
<dbReference type="GO" id="GO:0005524">
    <property type="term" value="F:ATP binding"/>
    <property type="evidence" value="ECO:0007669"/>
    <property type="project" value="UniProtKB-UniRule"/>
</dbReference>
<dbReference type="PANTHER" id="PTHR43095:SF5">
    <property type="entry name" value="XYLULOSE KINASE"/>
    <property type="match status" value="1"/>
</dbReference>
<dbReference type="AlphaFoldDB" id="A0A261FAR8"/>
<keyword evidence="7 8" id="KW-0119">Carbohydrate metabolism</keyword>
<dbReference type="InterPro" id="IPR043129">
    <property type="entry name" value="ATPase_NBD"/>
</dbReference>
<dbReference type="HAMAP" id="MF_02220">
    <property type="entry name" value="XylB"/>
    <property type="match status" value="1"/>
</dbReference>
<protein>
    <recommendedName>
        <fullName evidence="8">Xylulose kinase</fullName>
        <shortName evidence="8">Xylulokinase</shortName>
        <ecNumber evidence="8">2.7.1.17</ecNumber>
    </recommendedName>
</protein>
<comment type="caution">
    <text evidence="11">The sequence shown here is derived from an EMBL/GenBank/DDBJ whole genome shotgun (WGS) entry which is preliminary data.</text>
</comment>
<dbReference type="OrthoDB" id="9805576at2"/>
<dbReference type="InterPro" id="IPR000577">
    <property type="entry name" value="Carb_kinase_FGGY"/>
</dbReference>
<evidence type="ECO:0000313" key="12">
    <source>
        <dbReference type="Proteomes" id="UP000228976"/>
    </source>
</evidence>
<evidence type="ECO:0000256" key="1">
    <source>
        <dbReference type="ARBA" id="ARBA00009156"/>
    </source>
</evidence>
<keyword evidence="3 8" id="KW-0808">Transferase</keyword>
<comment type="similarity">
    <text evidence="1 8">Belongs to the FGGY kinase family.</text>
</comment>
<dbReference type="Gene3D" id="3.30.420.40">
    <property type="match status" value="2"/>
</dbReference>
<dbReference type="InterPro" id="IPR018484">
    <property type="entry name" value="FGGY_N"/>
</dbReference>
<evidence type="ECO:0000313" key="11">
    <source>
        <dbReference type="EMBL" id="OZG56198.1"/>
    </source>
</evidence>
<dbReference type="Pfam" id="PF02782">
    <property type="entry name" value="FGGY_C"/>
    <property type="match status" value="1"/>
</dbReference>
<evidence type="ECO:0000256" key="7">
    <source>
        <dbReference type="ARBA" id="ARBA00023277"/>
    </source>
</evidence>
<keyword evidence="6 8" id="KW-0067">ATP-binding</keyword>
<evidence type="ECO:0000256" key="4">
    <source>
        <dbReference type="ARBA" id="ARBA00022741"/>
    </source>
</evidence>